<dbReference type="AlphaFoldDB" id="A0A922MA01"/>
<comment type="caution">
    <text evidence="1">The sequence shown here is derived from an EMBL/GenBank/DDBJ whole genome shotgun (WGS) entry which is preliminary data.</text>
</comment>
<dbReference type="EMBL" id="JACEFF010000692">
    <property type="protein sequence ID" value="KAH9632753.1"/>
    <property type="molecule type" value="Genomic_DNA"/>
</dbReference>
<protein>
    <submittedName>
        <fullName evidence="1">Uncharacterized protein</fullName>
    </submittedName>
</protein>
<accession>A0A922MA01</accession>
<proteinExistence type="predicted"/>
<evidence type="ECO:0000313" key="2">
    <source>
        <dbReference type="Proteomes" id="UP000814243"/>
    </source>
</evidence>
<sequence length="272" mass="30808">MMSVPRPASDEFSFTVSIEHRPCTKRNILSIIARQFDVLGLIAPTILYAKLILQKLFVLKLDWDEKPPQNVIRVWENYLRELPMLRDVRIKRHLDVFEGSALSIVAFSDASEKAYGASVYVVVKRDLDSAPIVNLVCAKSKVAPLKTISVARLELCAVSLMSRLVRRVIATYKPRHEIETILCFTDSMVALHWVHSDPQTLKTFVATRVTKILNNLPAEHFYHVPGTSNPSDCLSRGLSPSQLVTHPLWFTGPPWLRQDVATWPITSVVHNF</sequence>
<evidence type="ECO:0000313" key="1">
    <source>
        <dbReference type="EMBL" id="KAH9632753.1"/>
    </source>
</evidence>
<name>A0A922MA01_SPOEX</name>
<dbReference type="PANTHER" id="PTHR22955">
    <property type="entry name" value="RETROTRANSPOSON"/>
    <property type="match status" value="1"/>
</dbReference>
<dbReference type="PANTHER" id="PTHR22955:SF77">
    <property type="entry name" value="ASPARTIC PUTATIVE DOMAIN-CONTAINING PROTEIN-RELATED"/>
    <property type="match status" value="1"/>
</dbReference>
<dbReference type="Pfam" id="PF05380">
    <property type="entry name" value="Peptidase_A17"/>
    <property type="match status" value="1"/>
</dbReference>
<gene>
    <name evidence="1" type="ORF">HF086_006453</name>
</gene>
<organism evidence="1 2">
    <name type="scientific">Spodoptera exigua</name>
    <name type="common">Beet armyworm</name>
    <name type="synonym">Noctua fulgens</name>
    <dbReference type="NCBI Taxonomy" id="7107"/>
    <lineage>
        <taxon>Eukaryota</taxon>
        <taxon>Metazoa</taxon>
        <taxon>Ecdysozoa</taxon>
        <taxon>Arthropoda</taxon>
        <taxon>Hexapoda</taxon>
        <taxon>Insecta</taxon>
        <taxon>Pterygota</taxon>
        <taxon>Neoptera</taxon>
        <taxon>Endopterygota</taxon>
        <taxon>Lepidoptera</taxon>
        <taxon>Glossata</taxon>
        <taxon>Ditrysia</taxon>
        <taxon>Noctuoidea</taxon>
        <taxon>Noctuidae</taxon>
        <taxon>Amphipyrinae</taxon>
        <taxon>Spodoptera</taxon>
    </lineage>
</organism>
<dbReference type="InterPro" id="IPR008042">
    <property type="entry name" value="Retrotrans_Pao"/>
</dbReference>
<reference evidence="1" key="1">
    <citation type="journal article" date="2021" name="G3 (Bethesda)">
        <title>Genome and transcriptome analysis of the beet armyworm Spodoptera exigua reveals targets for pest control. .</title>
        <authorList>
            <person name="Simon S."/>
            <person name="Breeschoten T."/>
            <person name="Jansen H.J."/>
            <person name="Dirks R.P."/>
            <person name="Schranz M.E."/>
            <person name="Ros V.I.D."/>
        </authorList>
    </citation>
    <scope>NUCLEOTIDE SEQUENCE</scope>
    <source>
        <strain evidence="1">TB_SE_WUR_2020</strain>
    </source>
</reference>
<dbReference type="Proteomes" id="UP000814243">
    <property type="component" value="Unassembled WGS sequence"/>
</dbReference>